<gene>
    <name evidence="2" type="ORF">Bhyg_15976</name>
</gene>
<feature type="non-terminal residue" evidence="2">
    <location>
        <position position="582"/>
    </location>
</feature>
<keyword evidence="3" id="KW-1185">Reference proteome</keyword>
<feature type="compositionally biased region" description="Basic and acidic residues" evidence="1">
    <location>
        <begin position="420"/>
        <end position="429"/>
    </location>
</feature>
<dbReference type="OrthoDB" id="63891at2759"/>
<feature type="region of interest" description="Disordered" evidence="1">
    <location>
        <begin position="450"/>
        <end position="582"/>
    </location>
</feature>
<reference evidence="2" key="1">
    <citation type="submission" date="2022-07" db="EMBL/GenBank/DDBJ databases">
        <authorList>
            <person name="Trinca V."/>
            <person name="Uliana J.V.C."/>
            <person name="Torres T.T."/>
            <person name="Ward R.J."/>
            <person name="Monesi N."/>
        </authorList>
    </citation>
    <scope>NUCLEOTIDE SEQUENCE</scope>
    <source>
        <strain evidence="2">HSMRA1968</strain>
        <tissue evidence="2">Whole embryos</tissue>
    </source>
</reference>
<organism evidence="2 3">
    <name type="scientific">Pseudolycoriella hygida</name>
    <dbReference type="NCBI Taxonomy" id="35572"/>
    <lineage>
        <taxon>Eukaryota</taxon>
        <taxon>Metazoa</taxon>
        <taxon>Ecdysozoa</taxon>
        <taxon>Arthropoda</taxon>
        <taxon>Hexapoda</taxon>
        <taxon>Insecta</taxon>
        <taxon>Pterygota</taxon>
        <taxon>Neoptera</taxon>
        <taxon>Endopterygota</taxon>
        <taxon>Diptera</taxon>
        <taxon>Nematocera</taxon>
        <taxon>Sciaroidea</taxon>
        <taxon>Sciaridae</taxon>
        <taxon>Pseudolycoriella</taxon>
    </lineage>
</organism>
<dbReference type="AlphaFoldDB" id="A0A9Q0RTU9"/>
<dbReference type="SUPFAM" id="SSF48371">
    <property type="entry name" value="ARM repeat"/>
    <property type="match status" value="1"/>
</dbReference>
<proteinExistence type="predicted"/>
<feature type="compositionally biased region" description="Polar residues" evidence="1">
    <location>
        <begin position="451"/>
        <end position="476"/>
    </location>
</feature>
<evidence type="ECO:0000313" key="2">
    <source>
        <dbReference type="EMBL" id="KAJ6633530.1"/>
    </source>
</evidence>
<sequence>MRVDSDHRIPNHNADTSTIAVPISPHRLQRNQVKLNEGFSVLQLTPLWEHIIRTKSLPSNINEKEMFSEFLERLYDPEWQVRQHALKVLVDVLIIMSQRADPYFSPLIKPLVENLGHAAPAVQKGALDCLKVYMSETGMPETVLLEIIGVGMEQKLMNSALFGRQCIAVMLSLPSLIQTQLLNKVKRNFIIKAAIDALTVKMAQVTYQETALKVLLRIRQMIGSREFAEHIAHGDHREFELLCNVYGLPDYLPTRDSRNDLYDASDSIKYSAWQVLSPDIITNHNMRPSETCWKSTTEDEADDSDISTDPKYLRKAKSCPNVFPDEKVIMETEINIENTPITLRILEEKSYDGVTNEENSCLTSVYEHSGIIRVLTDSELDEMNNGEYYTRGRTPRRVTFGGESVKLRTPDTDSVNQSDNDVKSRRRTAESNGVSVADILHIDIPTDNTKELLSQQRSKSARISRSDSISPNSQSPMERAKSARHRRVSLSPDIISPTPSHKQIEVLHNLQRSPMISPDRHKRSLSTGGEKNSAGDKGVNDQVNETDEHTRETDRTKEQEQRKTWEDLDIVDTEALMNLKSG</sequence>
<protein>
    <recommendedName>
        <fullName evidence="4">TOG domain-containing protein</fullName>
    </recommendedName>
</protein>
<evidence type="ECO:0000313" key="3">
    <source>
        <dbReference type="Proteomes" id="UP001151699"/>
    </source>
</evidence>
<dbReference type="InterPro" id="IPR011989">
    <property type="entry name" value="ARM-like"/>
</dbReference>
<dbReference type="EMBL" id="WJQU01001930">
    <property type="protein sequence ID" value="KAJ6633530.1"/>
    <property type="molecule type" value="Genomic_DNA"/>
</dbReference>
<dbReference type="Proteomes" id="UP001151699">
    <property type="component" value="Unassembled WGS sequence"/>
</dbReference>
<evidence type="ECO:0008006" key="4">
    <source>
        <dbReference type="Google" id="ProtNLM"/>
    </source>
</evidence>
<comment type="caution">
    <text evidence="2">The sequence shown here is derived from an EMBL/GenBank/DDBJ whole genome shotgun (WGS) entry which is preliminary data.</text>
</comment>
<feature type="compositionally biased region" description="Basic and acidic residues" evidence="1">
    <location>
        <begin position="546"/>
        <end position="566"/>
    </location>
</feature>
<accession>A0A9Q0RTU9</accession>
<evidence type="ECO:0000256" key="1">
    <source>
        <dbReference type="SAM" id="MobiDB-lite"/>
    </source>
</evidence>
<feature type="region of interest" description="Disordered" evidence="1">
    <location>
        <begin position="400"/>
        <end position="431"/>
    </location>
</feature>
<dbReference type="InterPro" id="IPR016024">
    <property type="entry name" value="ARM-type_fold"/>
</dbReference>
<name>A0A9Q0RTU9_9DIPT</name>
<dbReference type="Gene3D" id="1.25.10.10">
    <property type="entry name" value="Leucine-rich Repeat Variant"/>
    <property type="match status" value="1"/>
</dbReference>